<reference evidence="2 3" key="1">
    <citation type="journal article" date="2019" name="Int. J. Syst. Evol. Microbiol.">
        <title>The Global Catalogue of Microorganisms (GCM) 10K type strain sequencing project: providing services to taxonomists for standard genome sequencing and annotation.</title>
        <authorList>
            <consortium name="The Broad Institute Genomics Platform"/>
            <consortium name="The Broad Institute Genome Sequencing Center for Infectious Disease"/>
            <person name="Wu L."/>
            <person name="Ma J."/>
        </authorList>
    </citation>
    <scope>NUCLEOTIDE SEQUENCE [LARGE SCALE GENOMIC DNA]</scope>
    <source>
        <strain evidence="2 3">JCM 12393</strain>
    </source>
</reference>
<evidence type="ECO:0000313" key="2">
    <source>
        <dbReference type="EMBL" id="GAA1398419.1"/>
    </source>
</evidence>
<dbReference type="EMBL" id="BAAAKJ010000201">
    <property type="protein sequence ID" value="GAA1398419.1"/>
    <property type="molecule type" value="Genomic_DNA"/>
</dbReference>
<keyword evidence="1" id="KW-1133">Transmembrane helix</keyword>
<proteinExistence type="predicted"/>
<dbReference type="Proteomes" id="UP001499863">
    <property type="component" value="Unassembled WGS sequence"/>
</dbReference>
<keyword evidence="1" id="KW-0812">Transmembrane</keyword>
<feature type="transmembrane region" description="Helical" evidence="1">
    <location>
        <begin position="47"/>
        <end position="66"/>
    </location>
</feature>
<feature type="transmembrane region" description="Helical" evidence="1">
    <location>
        <begin position="112"/>
        <end position="136"/>
    </location>
</feature>
<organism evidence="2 3">
    <name type="scientific">Kitasatospora putterlickiae</name>
    <dbReference type="NCBI Taxonomy" id="221725"/>
    <lineage>
        <taxon>Bacteria</taxon>
        <taxon>Bacillati</taxon>
        <taxon>Actinomycetota</taxon>
        <taxon>Actinomycetes</taxon>
        <taxon>Kitasatosporales</taxon>
        <taxon>Streptomycetaceae</taxon>
        <taxon>Kitasatospora</taxon>
    </lineage>
</organism>
<evidence type="ECO:0000313" key="3">
    <source>
        <dbReference type="Proteomes" id="UP001499863"/>
    </source>
</evidence>
<feature type="transmembrane region" description="Helical" evidence="1">
    <location>
        <begin position="180"/>
        <end position="197"/>
    </location>
</feature>
<dbReference type="RefSeq" id="WP_344337238.1">
    <property type="nucleotide sequence ID" value="NZ_BAAAKJ010000201.1"/>
</dbReference>
<keyword evidence="3" id="KW-1185">Reference proteome</keyword>
<evidence type="ECO:0000256" key="1">
    <source>
        <dbReference type="SAM" id="Phobius"/>
    </source>
</evidence>
<sequence>MSNGSRPAAGPAALLPDLVATAVGLAVAAAVVAGFDLGGPPANGCAAVLGAAALLVAVHAAGGALVRRLPPDRSCASCLGALLLVPALLAAEPVALWLAVRLADGLGLSARLSGPGATVVAAVVVMLVGVTVRHLWSVLADRDGDGSALRDVARHLLAVAGLTLVVAVLDGTALAHGPGWRQLLTLVALGAVLGPKFSRLSLPGRGVRLRSAAGLAVATAGNLLKLWLVTWLSTWMALPLSIAGFAAFAVAALLVAVVMLPTSVAARRAADPGGPPLPGAMAELYGRPPPAP</sequence>
<feature type="transmembrane region" description="Helical" evidence="1">
    <location>
        <begin position="78"/>
        <end position="100"/>
    </location>
</feature>
<accession>A0ABN1Y5I6</accession>
<name>A0ABN1Y5I6_9ACTN</name>
<gene>
    <name evidence="2" type="ORF">GCM10009639_36920</name>
</gene>
<protein>
    <recommendedName>
        <fullName evidence="4">Integral membrane protein</fullName>
    </recommendedName>
</protein>
<feature type="transmembrane region" description="Helical" evidence="1">
    <location>
        <begin position="209"/>
        <end position="229"/>
    </location>
</feature>
<evidence type="ECO:0008006" key="4">
    <source>
        <dbReference type="Google" id="ProtNLM"/>
    </source>
</evidence>
<feature type="transmembrane region" description="Helical" evidence="1">
    <location>
        <begin position="235"/>
        <end position="260"/>
    </location>
</feature>
<feature type="transmembrane region" description="Helical" evidence="1">
    <location>
        <begin position="12"/>
        <end position="35"/>
    </location>
</feature>
<comment type="caution">
    <text evidence="2">The sequence shown here is derived from an EMBL/GenBank/DDBJ whole genome shotgun (WGS) entry which is preliminary data.</text>
</comment>
<feature type="transmembrane region" description="Helical" evidence="1">
    <location>
        <begin position="156"/>
        <end position="174"/>
    </location>
</feature>
<keyword evidence="1" id="KW-0472">Membrane</keyword>